<sequence length="158" mass="17014">MPRRERRMGRGPERERSEFDRRLLDVRRVARVMAGGRRFSFRATVVIGNRKGKVGVGVAKGQDVGQATEKAVARAKKHIIIVPITPSGSIAHEVRAKFSAASVLLRPRRAGSGIVAGGAVRAVAELAGISNLSSKILSRTPNKLTNALATIEALKQLM</sequence>
<dbReference type="SUPFAM" id="SSF54768">
    <property type="entry name" value="dsRNA-binding domain-like"/>
    <property type="match status" value="1"/>
</dbReference>
<gene>
    <name evidence="9" type="ORF">HY473_00425</name>
</gene>
<keyword evidence="3 6" id="KW-0687">Ribonucleoprotein</keyword>
<keyword evidence="2 6" id="KW-0689">Ribosomal protein</keyword>
<dbReference type="InterPro" id="IPR020568">
    <property type="entry name" value="Ribosomal_Su5_D2-typ_SF"/>
</dbReference>
<dbReference type="Gene3D" id="3.30.160.20">
    <property type="match status" value="1"/>
</dbReference>
<dbReference type="GO" id="GO:0003723">
    <property type="term" value="F:RNA binding"/>
    <property type="evidence" value="ECO:0007669"/>
    <property type="project" value="InterPro"/>
</dbReference>
<dbReference type="SUPFAM" id="SSF54211">
    <property type="entry name" value="Ribosomal protein S5 domain 2-like"/>
    <property type="match status" value="1"/>
</dbReference>
<evidence type="ECO:0000256" key="6">
    <source>
        <dbReference type="PROSITE-ProRule" id="PRU00268"/>
    </source>
</evidence>
<organism evidence="9 10">
    <name type="scientific">Candidatus Sungiibacteriota bacterium</name>
    <dbReference type="NCBI Taxonomy" id="2750080"/>
    <lineage>
        <taxon>Bacteria</taxon>
        <taxon>Candidatus Sungiibacteriota</taxon>
    </lineage>
</organism>
<dbReference type="GO" id="GO:0005737">
    <property type="term" value="C:cytoplasm"/>
    <property type="evidence" value="ECO:0007669"/>
    <property type="project" value="UniProtKB-ARBA"/>
</dbReference>
<evidence type="ECO:0000313" key="9">
    <source>
        <dbReference type="EMBL" id="MBI4132552.1"/>
    </source>
</evidence>
<dbReference type="Proteomes" id="UP000756703">
    <property type="component" value="Unassembled WGS sequence"/>
</dbReference>
<dbReference type="InterPro" id="IPR013810">
    <property type="entry name" value="Ribosomal_uS5_N"/>
</dbReference>
<evidence type="ECO:0000313" key="10">
    <source>
        <dbReference type="Proteomes" id="UP000756703"/>
    </source>
</evidence>
<dbReference type="Gene3D" id="3.30.230.10">
    <property type="match status" value="1"/>
</dbReference>
<dbReference type="PANTHER" id="PTHR48277:SF1">
    <property type="entry name" value="MITOCHONDRIAL RIBOSOMAL PROTEIN S5"/>
    <property type="match status" value="1"/>
</dbReference>
<dbReference type="InterPro" id="IPR000851">
    <property type="entry name" value="Ribosomal_uS5"/>
</dbReference>
<dbReference type="AlphaFoldDB" id="A0A933DT59"/>
<evidence type="ECO:0000256" key="1">
    <source>
        <dbReference type="ARBA" id="ARBA00008945"/>
    </source>
</evidence>
<reference evidence="9" key="1">
    <citation type="submission" date="2020-07" db="EMBL/GenBank/DDBJ databases">
        <title>Huge and variable diversity of episymbiotic CPR bacteria and DPANN archaea in groundwater ecosystems.</title>
        <authorList>
            <person name="He C.Y."/>
            <person name="Keren R."/>
            <person name="Whittaker M."/>
            <person name="Farag I.F."/>
            <person name="Doudna J."/>
            <person name="Cate J.H.D."/>
            <person name="Banfield J.F."/>
        </authorList>
    </citation>
    <scope>NUCLEOTIDE SEQUENCE</scope>
    <source>
        <strain evidence="9">NC_groundwater_1225_Ag_S-0.1um_56_177</strain>
    </source>
</reference>
<evidence type="ECO:0000256" key="3">
    <source>
        <dbReference type="ARBA" id="ARBA00023274"/>
    </source>
</evidence>
<dbReference type="InterPro" id="IPR005324">
    <property type="entry name" value="Ribosomal_uS5_C"/>
</dbReference>
<dbReference type="GO" id="GO:0006412">
    <property type="term" value="P:translation"/>
    <property type="evidence" value="ECO:0007669"/>
    <property type="project" value="InterPro"/>
</dbReference>
<dbReference type="PROSITE" id="PS50881">
    <property type="entry name" value="S5_DSRBD"/>
    <property type="match status" value="1"/>
</dbReference>
<dbReference type="GO" id="GO:0003735">
    <property type="term" value="F:structural constituent of ribosome"/>
    <property type="evidence" value="ECO:0007669"/>
    <property type="project" value="UniProtKB-UniRule"/>
</dbReference>
<proteinExistence type="inferred from homology"/>
<evidence type="ECO:0000256" key="2">
    <source>
        <dbReference type="ARBA" id="ARBA00022980"/>
    </source>
</evidence>
<feature type="domain" description="S5 DRBM" evidence="8">
    <location>
        <begin position="19"/>
        <end position="82"/>
    </location>
</feature>
<dbReference type="GO" id="GO:1990904">
    <property type="term" value="C:ribonucleoprotein complex"/>
    <property type="evidence" value="ECO:0007669"/>
    <property type="project" value="UniProtKB-UniRule"/>
</dbReference>
<evidence type="ECO:0000256" key="5">
    <source>
        <dbReference type="ARBA" id="ARBA00035519"/>
    </source>
</evidence>
<dbReference type="FunFam" id="3.30.230.10:FF:000002">
    <property type="entry name" value="30S ribosomal protein S5"/>
    <property type="match status" value="1"/>
</dbReference>
<accession>A0A933DT59</accession>
<comment type="similarity">
    <text evidence="1 7">Belongs to the universal ribosomal protein uS5 family.</text>
</comment>
<dbReference type="Pfam" id="PF03719">
    <property type="entry name" value="Ribosomal_S5_C"/>
    <property type="match status" value="1"/>
</dbReference>
<evidence type="ECO:0000256" key="7">
    <source>
        <dbReference type="RuleBase" id="RU003823"/>
    </source>
</evidence>
<comment type="caution">
    <text evidence="9">The sequence shown here is derived from an EMBL/GenBank/DDBJ whole genome shotgun (WGS) entry which is preliminary data.</text>
</comment>
<protein>
    <recommendedName>
        <fullName evidence="4">Small ribosomal subunit protein uS5</fullName>
    </recommendedName>
    <alternativeName>
        <fullName evidence="5">30S ribosomal protein S5</fullName>
    </alternativeName>
</protein>
<evidence type="ECO:0000256" key="4">
    <source>
        <dbReference type="ARBA" id="ARBA00035255"/>
    </source>
</evidence>
<dbReference type="PANTHER" id="PTHR48277">
    <property type="entry name" value="MITOCHONDRIAL RIBOSOMAL PROTEIN S5"/>
    <property type="match status" value="1"/>
</dbReference>
<dbReference type="GO" id="GO:0005840">
    <property type="term" value="C:ribosome"/>
    <property type="evidence" value="ECO:0007669"/>
    <property type="project" value="UniProtKB-KW"/>
</dbReference>
<dbReference type="InterPro" id="IPR014721">
    <property type="entry name" value="Ribsml_uS5_D2-typ_fold_subgr"/>
</dbReference>
<name>A0A933DT59_9BACT</name>
<dbReference type="Pfam" id="PF00333">
    <property type="entry name" value="Ribosomal_S5"/>
    <property type="match status" value="1"/>
</dbReference>
<evidence type="ECO:0000259" key="8">
    <source>
        <dbReference type="PROSITE" id="PS50881"/>
    </source>
</evidence>
<dbReference type="EMBL" id="JACQMI010000003">
    <property type="protein sequence ID" value="MBI4132552.1"/>
    <property type="molecule type" value="Genomic_DNA"/>
</dbReference>